<evidence type="ECO:0008006" key="3">
    <source>
        <dbReference type="Google" id="ProtNLM"/>
    </source>
</evidence>
<gene>
    <name evidence="1" type="ORF">EDD78_109107</name>
</gene>
<dbReference type="EMBL" id="SLUK01000009">
    <property type="protein sequence ID" value="TCL42636.1"/>
    <property type="molecule type" value="Genomic_DNA"/>
</dbReference>
<name>A0A9X8UI46_9FIRM</name>
<dbReference type="AlphaFoldDB" id="A0A9X8UI46"/>
<sequence>MDSKLKNGDHARDARGLSIPLDADGLLIQNAMIRLMVKKGSFPLNRELGSLLWRLPRDTAGANALVSGYVQEALGPLRGVQVDGASCAYAGDRLTVHVSLTLRESKKTVELGVAL</sequence>
<evidence type="ECO:0000313" key="2">
    <source>
        <dbReference type="Proteomes" id="UP000294682"/>
    </source>
</evidence>
<dbReference type="RefSeq" id="WP_079698677.1">
    <property type="nucleotide sequence ID" value="NZ_SLUK01000009.1"/>
</dbReference>
<reference evidence="1 2" key="1">
    <citation type="submission" date="2019-03" db="EMBL/GenBank/DDBJ databases">
        <title>Genomic Encyclopedia of Type Strains, Phase IV (KMG-IV): sequencing the most valuable type-strain genomes for metagenomic binning, comparative biology and taxonomic classification.</title>
        <authorList>
            <person name="Goeker M."/>
        </authorList>
    </citation>
    <scope>NUCLEOTIDE SEQUENCE [LARGE SCALE GENOMIC DNA]</scope>
    <source>
        <strain evidence="1 2">DSM 100433</strain>
    </source>
</reference>
<proteinExistence type="predicted"/>
<dbReference type="OrthoDB" id="1734456at2"/>
<protein>
    <recommendedName>
        <fullName evidence="3">DUF2634 domain-containing protein</fullName>
    </recommendedName>
</protein>
<organism evidence="1 2">
    <name type="scientific">Harryflintia acetispora</name>
    <dbReference type="NCBI Taxonomy" id="1849041"/>
    <lineage>
        <taxon>Bacteria</taxon>
        <taxon>Bacillati</taxon>
        <taxon>Bacillota</taxon>
        <taxon>Clostridia</taxon>
        <taxon>Eubacteriales</taxon>
        <taxon>Oscillospiraceae</taxon>
        <taxon>Harryflintia</taxon>
    </lineage>
</organism>
<keyword evidence="2" id="KW-1185">Reference proteome</keyword>
<accession>A0A9X8UI46</accession>
<dbReference type="Proteomes" id="UP000294682">
    <property type="component" value="Unassembled WGS sequence"/>
</dbReference>
<evidence type="ECO:0000313" key="1">
    <source>
        <dbReference type="EMBL" id="TCL42636.1"/>
    </source>
</evidence>
<comment type="caution">
    <text evidence="1">The sequence shown here is derived from an EMBL/GenBank/DDBJ whole genome shotgun (WGS) entry which is preliminary data.</text>
</comment>